<dbReference type="InterPro" id="IPR019564">
    <property type="entry name" value="Sam37/metaxin_N"/>
</dbReference>
<evidence type="ECO:0000259" key="8">
    <source>
        <dbReference type="Pfam" id="PF17171"/>
    </source>
</evidence>
<evidence type="ECO:0000259" key="7">
    <source>
        <dbReference type="Pfam" id="PF10568"/>
    </source>
</evidence>
<dbReference type="PANTHER" id="PTHR12289:SF44">
    <property type="entry name" value="OUTER MEMBRANE PROTEIN (SAM35), PUTATIVE (AFU_ORTHOLOGUE AFUA_1G13180)-RELATED"/>
    <property type="match status" value="1"/>
</dbReference>
<evidence type="ECO:0000256" key="6">
    <source>
        <dbReference type="ARBA" id="ARBA00023136"/>
    </source>
</evidence>
<keyword evidence="4" id="KW-0653">Protein transport</keyword>
<evidence type="ECO:0000256" key="2">
    <source>
        <dbReference type="ARBA" id="ARBA00022448"/>
    </source>
</evidence>
<dbReference type="EMBL" id="BACD03000045">
    <property type="protein sequence ID" value="GAO51392.1"/>
    <property type="molecule type" value="Genomic_DNA"/>
</dbReference>
<reference evidence="9 10" key="2">
    <citation type="journal article" date="2014" name="J. Gen. Appl. Microbiol.">
        <title>The early diverging ascomycetous budding yeast Saitoella complicata has three histone deacetylases belonging to the Clr6, Hos2, and Rpd3 lineages.</title>
        <authorList>
            <person name="Nishida H."/>
            <person name="Matsumoto T."/>
            <person name="Kondo S."/>
            <person name="Hamamoto M."/>
            <person name="Yoshikawa H."/>
        </authorList>
    </citation>
    <scope>NUCLEOTIDE SEQUENCE [LARGE SCALE GENOMIC DNA]</scope>
    <source>
        <strain evidence="9 10">NRRL Y-17804</strain>
    </source>
</reference>
<keyword evidence="3" id="KW-1000">Mitochondrion outer membrane</keyword>
<keyword evidence="5" id="KW-0496">Mitochondrion</keyword>
<dbReference type="Pfam" id="PF10568">
    <property type="entry name" value="Tom37"/>
    <property type="match status" value="1"/>
</dbReference>
<dbReference type="Pfam" id="PF17171">
    <property type="entry name" value="GST_C_6"/>
    <property type="match status" value="1"/>
</dbReference>
<dbReference type="Proteomes" id="UP000033140">
    <property type="component" value="Unassembled WGS sequence"/>
</dbReference>
<accession>A0A0E9NNF6</accession>
<evidence type="ECO:0008006" key="11">
    <source>
        <dbReference type="Google" id="ProtNLM"/>
    </source>
</evidence>
<dbReference type="AlphaFoldDB" id="A0A0E9NNF6"/>
<evidence type="ECO:0000256" key="3">
    <source>
        <dbReference type="ARBA" id="ARBA00022787"/>
    </source>
</evidence>
<comment type="caution">
    <text evidence="9">The sequence shown here is derived from an EMBL/GenBank/DDBJ whole genome shotgun (WGS) entry which is preliminary data.</text>
</comment>
<evidence type="ECO:0000313" key="9">
    <source>
        <dbReference type="EMBL" id="GAO51392.1"/>
    </source>
</evidence>
<protein>
    <recommendedName>
        <fullName evidence="11">Metaxin glutathione S-transferase domain-containing protein</fullName>
    </recommendedName>
</protein>
<name>A0A0E9NNF6_SAICN</name>
<dbReference type="GO" id="GO:0007005">
    <property type="term" value="P:mitochondrion organization"/>
    <property type="evidence" value="ECO:0007669"/>
    <property type="project" value="TreeGrafter"/>
</dbReference>
<dbReference type="STRING" id="698492.A0A0E9NNF6"/>
<reference evidence="9 10" key="1">
    <citation type="journal article" date="2011" name="J. Gen. Appl. Microbiol.">
        <title>Draft genome sequencing of the enigmatic yeast Saitoella complicata.</title>
        <authorList>
            <person name="Nishida H."/>
            <person name="Hamamoto M."/>
            <person name="Sugiyama J."/>
        </authorList>
    </citation>
    <scope>NUCLEOTIDE SEQUENCE [LARGE SCALE GENOMIC DNA]</scope>
    <source>
        <strain evidence="9 10">NRRL Y-17804</strain>
    </source>
</reference>
<keyword evidence="10" id="KW-1185">Reference proteome</keyword>
<dbReference type="InterPro" id="IPR033468">
    <property type="entry name" value="Metaxin_GST"/>
</dbReference>
<dbReference type="OMA" id="RNAWLYT"/>
<keyword evidence="6" id="KW-0472">Membrane</keyword>
<reference evidence="9 10" key="3">
    <citation type="journal article" date="2015" name="Genome Announc.">
        <title>Draft Genome Sequence of the Archiascomycetous Yeast Saitoella complicata.</title>
        <authorList>
            <person name="Yamauchi K."/>
            <person name="Kondo S."/>
            <person name="Hamamoto M."/>
            <person name="Takahashi Y."/>
            <person name="Ogura Y."/>
            <person name="Hayashi T."/>
            <person name="Nishida H."/>
        </authorList>
    </citation>
    <scope>NUCLEOTIDE SEQUENCE [LARGE SCALE GENOMIC DNA]</scope>
    <source>
        <strain evidence="9 10">NRRL Y-17804</strain>
    </source>
</reference>
<dbReference type="InterPro" id="IPR050931">
    <property type="entry name" value="Mito_Protein_Transport_Metaxin"/>
</dbReference>
<evidence type="ECO:0000256" key="4">
    <source>
        <dbReference type="ARBA" id="ARBA00022927"/>
    </source>
</evidence>
<proteinExistence type="predicted"/>
<evidence type="ECO:0000313" key="10">
    <source>
        <dbReference type="Proteomes" id="UP000033140"/>
    </source>
</evidence>
<keyword evidence="2" id="KW-0813">Transport</keyword>
<organism evidence="9 10">
    <name type="scientific">Saitoella complicata (strain BCRC 22490 / CBS 7301 / JCM 7358 / NBRC 10748 / NRRL Y-17804)</name>
    <dbReference type="NCBI Taxonomy" id="698492"/>
    <lineage>
        <taxon>Eukaryota</taxon>
        <taxon>Fungi</taxon>
        <taxon>Dikarya</taxon>
        <taxon>Ascomycota</taxon>
        <taxon>Taphrinomycotina</taxon>
        <taxon>Taphrinomycotina incertae sedis</taxon>
        <taxon>Saitoella</taxon>
    </lineage>
</organism>
<dbReference type="GO" id="GO:0015031">
    <property type="term" value="P:protein transport"/>
    <property type="evidence" value="ECO:0007669"/>
    <property type="project" value="UniProtKB-KW"/>
</dbReference>
<dbReference type="RefSeq" id="XP_019022916.1">
    <property type="nucleotide sequence ID" value="XM_019171488.1"/>
</dbReference>
<gene>
    <name evidence="9" type="ORF">G7K_5494-t1</name>
</gene>
<evidence type="ECO:0000256" key="1">
    <source>
        <dbReference type="ARBA" id="ARBA00004294"/>
    </source>
</evidence>
<dbReference type="PANTHER" id="PTHR12289">
    <property type="entry name" value="METAXIN RELATED"/>
    <property type="match status" value="1"/>
</dbReference>
<comment type="subcellular location">
    <subcellularLocation>
        <location evidence="1">Mitochondrion outer membrane</location>
    </subcellularLocation>
</comment>
<feature type="domain" description="Mitochondrial outer membrane transport complex Sam37/metaxin N-terminal" evidence="7">
    <location>
        <begin position="71"/>
        <end position="192"/>
    </location>
</feature>
<dbReference type="GO" id="GO:0001401">
    <property type="term" value="C:SAM complex"/>
    <property type="evidence" value="ECO:0007669"/>
    <property type="project" value="InterPro"/>
</dbReference>
<evidence type="ECO:0000256" key="5">
    <source>
        <dbReference type="ARBA" id="ARBA00023128"/>
    </source>
</evidence>
<dbReference type="OrthoDB" id="198787at2759"/>
<sequence>MPAEVQQPQWQIWSVPKPMAQLFDKFPLVEHPAALLPATPNTPKHADQPTLYIYSTAIDSSAHSPSFDAECLKWQTALLLAGLPFNAVSSNRHASPTFTLPFLNEPLSGPLVYSSGILKWIQENPSANLAAYLDEKTQADATAFTSLIESKIHNAWIYTCFLEPKNYQAVALPWYTKATAWPVNLWIGRQIREEKRAEIEAKRTVNGEEIYADAAAAFAAIAAALGDDEWFFASREPTLLDATLFTYTHLILSSPLVQDGIRQIVRTHGNLVQHAKRVYDRCYRK</sequence>
<feature type="domain" description="Metaxin glutathione S-transferase" evidence="8">
    <location>
        <begin position="215"/>
        <end position="278"/>
    </location>
</feature>